<sequence>MSVPDNFVNVVTNSGARMTKTVLMAKVRTGTPLTHTDASAASVLWAQKIADQYPDFIGMPRKSVIAAEHLIGLVRDLMA</sequence>
<accession>A0A846QJD8</accession>
<evidence type="ECO:0000313" key="2">
    <source>
        <dbReference type="Proteomes" id="UP000580856"/>
    </source>
</evidence>
<keyword evidence="2" id="KW-1185">Reference proteome</keyword>
<protein>
    <submittedName>
        <fullName evidence="1">Uncharacterized protein</fullName>
    </submittedName>
</protein>
<reference evidence="1 2" key="1">
    <citation type="submission" date="2020-03" db="EMBL/GenBank/DDBJ databases">
        <title>Genomic Encyclopedia of Type Strains, Phase IV (KMG-IV): sequencing the most valuable type-strain genomes for metagenomic binning, comparative biology and taxonomic classification.</title>
        <authorList>
            <person name="Goeker M."/>
        </authorList>
    </citation>
    <scope>NUCLEOTIDE SEQUENCE [LARGE SCALE GENOMIC DNA]</scope>
    <source>
        <strain evidence="1 2">DSM 24233</strain>
    </source>
</reference>
<comment type="caution">
    <text evidence="1">The sequence shown here is derived from an EMBL/GenBank/DDBJ whole genome shotgun (WGS) entry which is preliminary data.</text>
</comment>
<proteinExistence type="predicted"/>
<dbReference type="AlphaFoldDB" id="A0A846QJD8"/>
<evidence type="ECO:0000313" key="1">
    <source>
        <dbReference type="EMBL" id="NJB66592.1"/>
    </source>
</evidence>
<dbReference type="RefSeq" id="WP_167939717.1">
    <property type="nucleotide sequence ID" value="NZ_JAATJA010000001.1"/>
</dbReference>
<organism evidence="1 2">
    <name type="scientific">Desulfobaculum xiamenense</name>
    <dbReference type="NCBI Taxonomy" id="995050"/>
    <lineage>
        <taxon>Bacteria</taxon>
        <taxon>Pseudomonadati</taxon>
        <taxon>Thermodesulfobacteriota</taxon>
        <taxon>Desulfovibrionia</taxon>
        <taxon>Desulfovibrionales</taxon>
        <taxon>Desulfovibrionaceae</taxon>
        <taxon>Desulfobaculum</taxon>
    </lineage>
</organism>
<dbReference type="EMBL" id="JAATJA010000001">
    <property type="protein sequence ID" value="NJB66592.1"/>
    <property type="molecule type" value="Genomic_DNA"/>
</dbReference>
<gene>
    <name evidence="1" type="ORF">GGQ74_000232</name>
</gene>
<name>A0A846QJD8_9BACT</name>
<dbReference type="Proteomes" id="UP000580856">
    <property type="component" value="Unassembled WGS sequence"/>
</dbReference>